<dbReference type="PANTHER" id="PTHR47926:SF374">
    <property type="entry name" value="PENTATRICOPEPTIDE REPEAT-CONTAINING PROTEIN"/>
    <property type="match status" value="1"/>
</dbReference>
<dbReference type="InterPro" id="IPR011990">
    <property type="entry name" value="TPR-like_helical_dom_sf"/>
</dbReference>
<dbReference type="Proteomes" id="UP000585474">
    <property type="component" value="Unassembled WGS sequence"/>
</dbReference>
<keyword evidence="1" id="KW-0677">Repeat</keyword>
<reference evidence="2 3" key="1">
    <citation type="submission" date="2019-07" db="EMBL/GenBank/DDBJ databases">
        <title>De Novo Assembly of kiwifruit Actinidia rufa.</title>
        <authorList>
            <person name="Sugita-Konishi S."/>
            <person name="Sato K."/>
            <person name="Mori E."/>
            <person name="Abe Y."/>
            <person name="Kisaki G."/>
            <person name="Hamano K."/>
            <person name="Suezawa K."/>
            <person name="Otani M."/>
            <person name="Fukuda T."/>
            <person name="Manabe T."/>
            <person name="Gomi K."/>
            <person name="Tabuchi M."/>
            <person name="Akimitsu K."/>
            <person name="Kataoka I."/>
        </authorList>
    </citation>
    <scope>NUCLEOTIDE SEQUENCE [LARGE SCALE GENOMIC DNA]</scope>
    <source>
        <strain evidence="3">cv. Fuchu</strain>
    </source>
</reference>
<organism evidence="2 3">
    <name type="scientific">Actinidia rufa</name>
    <dbReference type="NCBI Taxonomy" id="165716"/>
    <lineage>
        <taxon>Eukaryota</taxon>
        <taxon>Viridiplantae</taxon>
        <taxon>Streptophyta</taxon>
        <taxon>Embryophyta</taxon>
        <taxon>Tracheophyta</taxon>
        <taxon>Spermatophyta</taxon>
        <taxon>Magnoliopsida</taxon>
        <taxon>eudicotyledons</taxon>
        <taxon>Gunneridae</taxon>
        <taxon>Pentapetalae</taxon>
        <taxon>asterids</taxon>
        <taxon>Ericales</taxon>
        <taxon>Actinidiaceae</taxon>
        <taxon>Actinidia</taxon>
    </lineage>
</organism>
<dbReference type="EMBL" id="BJWL01000008">
    <property type="protein sequence ID" value="GFY91950.1"/>
    <property type="molecule type" value="Genomic_DNA"/>
</dbReference>
<keyword evidence="3" id="KW-1185">Reference proteome</keyword>
<protein>
    <submittedName>
        <fullName evidence="2">Tetratricopeptide repeat (TPR)-like superfamily protein</fullName>
    </submittedName>
</protein>
<evidence type="ECO:0000256" key="1">
    <source>
        <dbReference type="ARBA" id="ARBA00022737"/>
    </source>
</evidence>
<name>A0A7J0EZU2_9ERIC</name>
<gene>
    <name evidence="2" type="ORF">Acr_08g0003460</name>
</gene>
<dbReference type="Gene3D" id="1.25.40.10">
    <property type="entry name" value="Tetratricopeptide repeat domain"/>
    <property type="match status" value="1"/>
</dbReference>
<dbReference type="PANTHER" id="PTHR47926">
    <property type="entry name" value="PENTATRICOPEPTIDE REPEAT-CONTAINING PROTEIN"/>
    <property type="match status" value="1"/>
</dbReference>
<dbReference type="FunFam" id="1.25.40.10:FF:001369">
    <property type="entry name" value="Pentatricopeptide repeat-containing protein At3g05340"/>
    <property type="match status" value="1"/>
</dbReference>
<dbReference type="InterPro" id="IPR046960">
    <property type="entry name" value="PPR_At4g14850-like_plant"/>
</dbReference>
<dbReference type="GO" id="GO:0009451">
    <property type="term" value="P:RNA modification"/>
    <property type="evidence" value="ECO:0007669"/>
    <property type="project" value="InterPro"/>
</dbReference>
<dbReference type="AlphaFoldDB" id="A0A7J0EZU2"/>
<dbReference type="Pfam" id="PF20431">
    <property type="entry name" value="E_motif"/>
    <property type="match status" value="1"/>
</dbReference>
<dbReference type="InterPro" id="IPR046848">
    <property type="entry name" value="E_motif"/>
</dbReference>
<comment type="caution">
    <text evidence="2">The sequence shown here is derived from an EMBL/GenBank/DDBJ whole genome shotgun (WGS) entry which is preliminary data.</text>
</comment>
<evidence type="ECO:0000313" key="3">
    <source>
        <dbReference type="Proteomes" id="UP000585474"/>
    </source>
</evidence>
<dbReference type="GO" id="GO:0003723">
    <property type="term" value="F:RNA binding"/>
    <property type="evidence" value="ECO:0007669"/>
    <property type="project" value="InterPro"/>
</dbReference>
<evidence type="ECO:0000313" key="2">
    <source>
        <dbReference type="EMBL" id="GFY91950.1"/>
    </source>
</evidence>
<dbReference type="Pfam" id="PF01535">
    <property type="entry name" value="PPR"/>
    <property type="match status" value="3"/>
</dbReference>
<dbReference type="InterPro" id="IPR002885">
    <property type="entry name" value="PPR_rpt"/>
</dbReference>
<sequence length="355" mass="39730">MRSRWVFQNLSHHLPSWASFLTSAFKPLTSTNPSSTLVLNHVDISRRLVICGREGNLHLGSSLHATILKKFEFHDLDDPISFRNAVVVWNSLLAMYLKSGELWDAGLVEGKQIHGLAWKLGIHSDLCIESALMDMYSKCGSMKDAMEVFEAAEVIDEVSMTVVLVGFAQNGFEEEAIHFFVKMVKGAIRIDANVVSAVLGVFGVDTSLALGKQIHTLAIKKGFESNPFALLGACGIHGDSEVGKYAADQLFLASPNSPAAYILMANIYSSRGKWKERARTIKRMKQMGLAKETGISWIEIDREVHSFVVGDQMHPQRDLIRSVLVDLLRHMRDEGYEPDKRFILYYLNQDEEAID</sequence>
<accession>A0A7J0EZU2</accession>
<dbReference type="OrthoDB" id="635740at2759"/>
<proteinExistence type="predicted"/>